<keyword evidence="3" id="KW-1185">Reference proteome</keyword>
<evidence type="ECO:0000256" key="1">
    <source>
        <dbReference type="SAM" id="MobiDB-lite"/>
    </source>
</evidence>
<feature type="compositionally biased region" description="Basic residues" evidence="1">
    <location>
        <begin position="77"/>
        <end position="95"/>
    </location>
</feature>
<gene>
    <name evidence="2" type="ORF">HHK36_004881</name>
</gene>
<proteinExistence type="predicted"/>
<dbReference type="Proteomes" id="UP000655225">
    <property type="component" value="Unassembled WGS sequence"/>
</dbReference>
<feature type="compositionally biased region" description="Basic and acidic residues" evidence="1">
    <location>
        <begin position="25"/>
        <end position="48"/>
    </location>
</feature>
<evidence type="ECO:0000313" key="2">
    <source>
        <dbReference type="EMBL" id="KAF8408812.1"/>
    </source>
</evidence>
<sequence length="95" mass="11169">MLQNACLLCGVERAQKGIPTNVGKSKSESKDDERKHEKHNDRDREKGKEHKKHKHCHKDISLREEGKKWAHDSDAKHVKKHMKSIRAQRWKKSVL</sequence>
<feature type="compositionally biased region" description="Basic and acidic residues" evidence="1">
    <location>
        <begin position="58"/>
        <end position="76"/>
    </location>
</feature>
<dbReference type="EMBL" id="JABCRI010000003">
    <property type="protein sequence ID" value="KAF8408812.1"/>
    <property type="molecule type" value="Genomic_DNA"/>
</dbReference>
<evidence type="ECO:0000313" key="3">
    <source>
        <dbReference type="Proteomes" id="UP000655225"/>
    </source>
</evidence>
<dbReference type="AlphaFoldDB" id="A0A835DQL4"/>
<reference evidence="2 3" key="1">
    <citation type="submission" date="2020-04" db="EMBL/GenBank/DDBJ databases">
        <title>Plant Genome Project.</title>
        <authorList>
            <person name="Zhang R.-G."/>
        </authorList>
    </citation>
    <scope>NUCLEOTIDE SEQUENCE [LARGE SCALE GENOMIC DNA]</scope>
    <source>
        <strain evidence="2">YNK0</strain>
        <tissue evidence="2">Leaf</tissue>
    </source>
</reference>
<feature type="region of interest" description="Disordered" evidence="1">
    <location>
        <begin position="17"/>
        <end position="95"/>
    </location>
</feature>
<comment type="caution">
    <text evidence="2">The sequence shown here is derived from an EMBL/GenBank/DDBJ whole genome shotgun (WGS) entry which is preliminary data.</text>
</comment>
<organism evidence="2 3">
    <name type="scientific">Tetracentron sinense</name>
    <name type="common">Spur-leaf</name>
    <dbReference type="NCBI Taxonomy" id="13715"/>
    <lineage>
        <taxon>Eukaryota</taxon>
        <taxon>Viridiplantae</taxon>
        <taxon>Streptophyta</taxon>
        <taxon>Embryophyta</taxon>
        <taxon>Tracheophyta</taxon>
        <taxon>Spermatophyta</taxon>
        <taxon>Magnoliopsida</taxon>
        <taxon>Trochodendrales</taxon>
        <taxon>Trochodendraceae</taxon>
        <taxon>Tetracentron</taxon>
    </lineage>
</organism>
<accession>A0A835DQL4</accession>
<name>A0A835DQL4_TETSI</name>
<protein>
    <submittedName>
        <fullName evidence="2">Uncharacterized protein</fullName>
    </submittedName>
</protein>